<proteinExistence type="predicted"/>
<sequence>MTGRAAPRAALVGAGGPVGRAAAHELHAAGYGITEFADVRTAGPPPPAPPPPGWVRLTGDIEHMPVEAALRGCAALVEFSGSGSGHRALRGAARRAGVRRLVRSVPAAAAGTGTAVLRRHPVYGPGIGDGEPVMRLLAAALGGGPVELVGLPRVLAPAFAPDTARLHRLAVERGLPGGGAEASGGVQVTLDELVDLVTEAAGRAPRVRLRAVRPHPPPPGRDLRGGWSALGYRPSAGLAEGLRRTAEWIGGRETVAG</sequence>
<reference evidence="1 2" key="1">
    <citation type="submission" date="2023-01" db="EMBL/GenBank/DDBJ databases">
        <title>Draft genome sequence of Nocardiopsis sp. RSe5-2 isolated from halophytes.</title>
        <authorList>
            <person name="Duangmal K."/>
            <person name="Chantavorakit T."/>
        </authorList>
    </citation>
    <scope>NUCLEOTIDE SEQUENCE [LARGE SCALE GENOMIC DNA]</scope>
    <source>
        <strain evidence="1 2">RSe5-2</strain>
    </source>
</reference>
<name>A0ABT4U7Q2_9ACTN</name>
<dbReference type="Proteomes" id="UP001527866">
    <property type="component" value="Unassembled WGS sequence"/>
</dbReference>
<keyword evidence="2" id="KW-1185">Reference proteome</keyword>
<dbReference type="RefSeq" id="WP_270687746.1">
    <property type="nucleotide sequence ID" value="NZ_JAQFWQ010000064.1"/>
</dbReference>
<dbReference type="SUPFAM" id="SSF51735">
    <property type="entry name" value="NAD(P)-binding Rossmann-fold domains"/>
    <property type="match status" value="1"/>
</dbReference>
<evidence type="ECO:0000313" key="2">
    <source>
        <dbReference type="Proteomes" id="UP001527866"/>
    </source>
</evidence>
<dbReference type="InterPro" id="IPR036291">
    <property type="entry name" value="NAD(P)-bd_dom_sf"/>
</dbReference>
<dbReference type="Gene3D" id="3.40.50.720">
    <property type="entry name" value="NAD(P)-binding Rossmann-like Domain"/>
    <property type="match status" value="2"/>
</dbReference>
<protein>
    <submittedName>
        <fullName evidence="1">Uncharacterized protein</fullName>
    </submittedName>
</protein>
<comment type="caution">
    <text evidence="1">The sequence shown here is derived from an EMBL/GenBank/DDBJ whole genome shotgun (WGS) entry which is preliminary data.</text>
</comment>
<accession>A0ABT4U7Q2</accession>
<dbReference type="EMBL" id="JAQFWQ010000064">
    <property type="protein sequence ID" value="MDA2812980.1"/>
    <property type="molecule type" value="Genomic_DNA"/>
</dbReference>
<gene>
    <name evidence="1" type="ORF">O4J56_20210</name>
</gene>
<organism evidence="1 2">
    <name type="scientific">Nocardiopsis endophytica</name>
    <dbReference type="NCBI Taxonomy" id="3018445"/>
    <lineage>
        <taxon>Bacteria</taxon>
        <taxon>Bacillati</taxon>
        <taxon>Actinomycetota</taxon>
        <taxon>Actinomycetes</taxon>
        <taxon>Streptosporangiales</taxon>
        <taxon>Nocardiopsidaceae</taxon>
        <taxon>Nocardiopsis</taxon>
    </lineage>
</organism>
<evidence type="ECO:0000313" key="1">
    <source>
        <dbReference type="EMBL" id="MDA2812980.1"/>
    </source>
</evidence>